<evidence type="ECO:0000256" key="3">
    <source>
        <dbReference type="ARBA" id="ARBA00022692"/>
    </source>
</evidence>
<accession>A0ABQ7GJW6</accession>
<dbReference type="Pfam" id="PF05832">
    <property type="entry name" value="DUF846"/>
    <property type="match status" value="1"/>
</dbReference>
<evidence type="ECO:0000313" key="8">
    <source>
        <dbReference type="Proteomes" id="UP000815325"/>
    </source>
</evidence>
<keyword evidence="4 6" id="KW-1133">Transmembrane helix</keyword>
<feature type="non-terminal residue" evidence="7">
    <location>
        <position position="1"/>
    </location>
</feature>
<evidence type="ECO:0000256" key="4">
    <source>
        <dbReference type="ARBA" id="ARBA00022989"/>
    </source>
</evidence>
<comment type="caution">
    <text evidence="7">The sequence shown here is derived from an EMBL/GenBank/DDBJ whole genome shotgun (WGS) entry which is preliminary data.</text>
</comment>
<evidence type="ECO:0000256" key="5">
    <source>
        <dbReference type="ARBA" id="ARBA00023136"/>
    </source>
</evidence>
<dbReference type="EMBL" id="MU069732">
    <property type="protein sequence ID" value="KAF5834892.1"/>
    <property type="molecule type" value="Genomic_DNA"/>
</dbReference>
<evidence type="ECO:0000256" key="2">
    <source>
        <dbReference type="ARBA" id="ARBA00005467"/>
    </source>
</evidence>
<feature type="transmembrane region" description="Helical" evidence="6">
    <location>
        <begin position="39"/>
        <end position="58"/>
    </location>
</feature>
<evidence type="ECO:0000313" key="7">
    <source>
        <dbReference type="EMBL" id="KAF5834892.1"/>
    </source>
</evidence>
<gene>
    <name evidence="7" type="ORF">DUNSADRAFT_8163</name>
</gene>
<organism evidence="7 8">
    <name type="scientific">Dunaliella salina</name>
    <name type="common">Green alga</name>
    <name type="synonym">Protococcus salinus</name>
    <dbReference type="NCBI Taxonomy" id="3046"/>
    <lineage>
        <taxon>Eukaryota</taxon>
        <taxon>Viridiplantae</taxon>
        <taxon>Chlorophyta</taxon>
        <taxon>core chlorophytes</taxon>
        <taxon>Chlorophyceae</taxon>
        <taxon>CS clade</taxon>
        <taxon>Chlamydomonadales</taxon>
        <taxon>Dunaliellaceae</taxon>
        <taxon>Dunaliella</taxon>
    </lineage>
</organism>
<dbReference type="Proteomes" id="UP000815325">
    <property type="component" value="Unassembled WGS sequence"/>
</dbReference>
<protein>
    <submittedName>
        <fullName evidence="7">Uncharacterized protein</fullName>
    </submittedName>
</protein>
<name>A0ABQ7GJW6_DUNSA</name>
<keyword evidence="3 6" id="KW-0812">Transmembrane</keyword>
<keyword evidence="5 6" id="KW-0472">Membrane</keyword>
<keyword evidence="8" id="KW-1185">Reference proteome</keyword>
<comment type="subcellular location">
    <subcellularLocation>
        <location evidence="1">Membrane</location>
        <topology evidence="1">Multi-pass membrane protein</topology>
    </subcellularLocation>
</comment>
<evidence type="ECO:0000256" key="6">
    <source>
        <dbReference type="SAM" id="Phobius"/>
    </source>
</evidence>
<feature type="transmembrane region" description="Helical" evidence="6">
    <location>
        <begin position="12"/>
        <end position="33"/>
    </location>
</feature>
<evidence type="ECO:0000256" key="1">
    <source>
        <dbReference type="ARBA" id="ARBA00004141"/>
    </source>
</evidence>
<sequence>GTRVIIPREKTLFWTGLIANVLAWGVLALIALMGLKFDYLVIPVVGCLLGSSNLVGYFKVSTGEHAFFFQ</sequence>
<proteinExistence type="inferred from homology"/>
<reference evidence="7" key="1">
    <citation type="submission" date="2017-08" db="EMBL/GenBank/DDBJ databases">
        <authorList>
            <person name="Polle J.E."/>
            <person name="Barry K."/>
            <person name="Cushman J."/>
            <person name="Schmutz J."/>
            <person name="Tran D."/>
            <person name="Hathwaick L.T."/>
            <person name="Yim W.C."/>
            <person name="Jenkins J."/>
            <person name="Mckie-Krisberg Z.M."/>
            <person name="Prochnik S."/>
            <person name="Lindquist E."/>
            <person name="Dockter R.B."/>
            <person name="Adam C."/>
            <person name="Molina H."/>
            <person name="Bunkerborg J."/>
            <person name="Jin E."/>
            <person name="Buchheim M."/>
            <person name="Magnuson J."/>
        </authorList>
    </citation>
    <scope>NUCLEOTIDE SEQUENCE</scope>
    <source>
        <strain evidence="7">CCAP 19/18</strain>
    </source>
</reference>
<comment type="similarity">
    <text evidence="2">Belongs to the TVP23 family.</text>
</comment>
<dbReference type="InterPro" id="IPR008564">
    <property type="entry name" value="TVP23-like"/>
</dbReference>